<dbReference type="KEGG" id="cbr:CBG_27599"/>
<dbReference type="InParanoid" id="B6IKG9"/>
<protein>
    <submittedName>
        <fullName evidence="1">Protein CBG27599</fullName>
    </submittedName>
</protein>
<evidence type="ECO:0000313" key="2">
    <source>
        <dbReference type="Proteomes" id="UP000008549"/>
    </source>
</evidence>
<sequence>MGKLASGIKIVFESLITLLSTLEDTHLILLKLKNLPDDNTVHLYAMQAYVSEGFSKIGEKKHGYAEISSKGLAIGTRAYYGFRKLEHHFYYVRCGDPWCSAQRTTLLPAGSSPTGVPIFF</sequence>
<dbReference type="EMBL" id="HE601483">
    <property type="protein sequence ID" value="CAS00399.1"/>
    <property type="molecule type" value="Genomic_DNA"/>
</dbReference>
<evidence type="ECO:0000313" key="1">
    <source>
        <dbReference type="EMBL" id="CAS00399.1"/>
    </source>
</evidence>
<dbReference type="GeneID" id="68919049"/>
<reference evidence="1 2" key="1">
    <citation type="journal article" date="2003" name="PLoS Biol.">
        <title>The genome sequence of Caenorhabditis briggsae: a platform for comparative genomics.</title>
        <authorList>
            <person name="Stein L.D."/>
            <person name="Bao Z."/>
            <person name="Blasiar D."/>
            <person name="Blumenthal T."/>
            <person name="Brent M.R."/>
            <person name="Chen N."/>
            <person name="Chinwalla A."/>
            <person name="Clarke L."/>
            <person name="Clee C."/>
            <person name="Coghlan A."/>
            <person name="Coulson A."/>
            <person name="D'Eustachio P."/>
            <person name="Fitch D.H."/>
            <person name="Fulton L.A."/>
            <person name="Fulton R.E."/>
            <person name="Griffiths-Jones S."/>
            <person name="Harris T.W."/>
            <person name="Hillier L.W."/>
            <person name="Kamath R."/>
            <person name="Kuwabara P.E."/>
            <person name="Mardis E.R."/>
            <person name="Marra M.A."/>
            <person name="Miner T.L."/>
            <person name="Minx P."/>
            <person name="Mullikin J.C."/>
            <person name="Plumb R.W."/>
            <person name="Rogers J."/>
            <person name="Schein J.E."/>
            <person name="Sohrmann M."/>
            <person name="Spieth J."/>
            <person name="Stajich J.E."/>
            <person name="Wei C."/>
            <person name="Willey D."/>
            <person name="Wilson R.K."/>
            <person name="Durbin R."/>
            <person name="Waterston R.H."/>
        </authorList>
    </citation>
    <scope>NUCLEOTIDE SEQUENCE [LARGE SCALE GENOMIC DNA]</scope>
    <source>
        <strain evidence="1 2">AF16</strain>
    </source>
</reference>
<reference evidence="1 2" key="2">
    <citation type="journal article" date="2011" name="PLoS Genet.">
        <title>Caenorhabditis briggsae recombinant inbred line genotypes reveal inter-strain incompatibility and the evolution of recombination.</title>
        <authorList>
            <person name="Ross J.A."/>
            <person name="Koboldt D.C."/>
            <person name="Staisch J.E."/>
            <person name="Chamberlin H.M."/>
            <person name="Gupta B.P."/>
            <person name="Miller R.D."/>
            <person name="Baird S.E."/>
            <person name="Haag E.S."/>
        </authorList>
    </citation>
    <scope>NUCLEOTIDE SEQUENCE [LARGE SCALE GENOMIC DNA]</scope>
    <source>
        <strain evidence="1 2">AF16</strain>
    </source>
</reference>
<dbReference type="Proteomes" id="UP000008549">
    <property type="component" value="Unassembled WGS sequence"/>
</dbReference>
<organism evidence="1 2">
    <name type="scientific">Caenorhabditis briggsae</name>
    <dbReference type="NCBI Taxonomy" id="6238"/>
    <lineage>
        <taxon>Eukaryota</taxon>
        <taxon>Metazoa</taxon>
        <taxon>Ecdysozoa</taxon>
        <taxon>Nematoda</taxon>
        <taxon>Chromadorea</taxon>
        <taxon>Rhabditida</taxon>
        <taxon>Rhabditina</taxon>
        <taxon>Rhabditomorpha</taxon>
        <taxon>Rhabditoidea</taxon>
        <taxon>Rhabditidae</taxon>
        <taxon>Peloderinae</taxon>
        <taxon>Caenorhabditis</taxon>
    </lineage>
</organism>
<dbReference type="HOGENOM" id="CLU_2051752_0_0_1"/>
<accession>B6IKG9</accession>
<dbReference type="RefSeq" id="XP_045099958.1">
    <property type="nucleotide sequence ID" value="XM_045239337.1"/>
</dbReference>
<name>B6IKG9_CAEBR</name>
<dbReference type="AlphaFoldDB" id="B6IKG9"/>
<keyword evidence="2" id="KW-1185">Reference proteome</keyword>
<dbReference type="CTD" id="68919049"/>
<gene>
    <name evidence="1" type="ORF">CBG27599</name>
    <name evidence="1" type="ORF">CBG_27599</name>
</gene>
<proteinExistence type="predicted"/>